<name>A0A5N5QCE2_9AGAM</name>
<protein>
    <submittedName>
        <fullName evidence="2">Uncharacterized protein</fullName>
    </submittedName>
</protein>
<feature type="compositionally biased region" description="Polar residues" evidence="1">
    <location>
        <begin position="260"/>
        <end position="274"/>
    </location>
</feature>
<dbReference type="Proteomes" id="UP000383932">
    <property type="component" value="Unassembled WGS sequence"/>
</dbReference>
<feature type="region of interest" description="Disordered" evidence="1">
    <location>
        <begin position="260"/>
        <end position="347"/>
    </location>
</feature>
<evidence type="ECO:0000313" key="2">
    <source>
        <dbReference type="EMBL" id="KAB5589279.1"/>
    </source>
</evidence>
<gene>
    <name evidence="2" type="ORF">CTheo_7279</name>
</gene>
<keyword evidence="3" id="KW-1185">Reference proteome</keyword>
<accession>A0A5N5QCE2</accession>
<organism evidence="2 3">
    <name type="scientific">Ceratobasidium theobromae</name>
    <dbReference type="NCBI Taxonomy" id="1582974"/>
    <lineage>
        <taxon>Eukaryota</taxon>
        <taxon>Fungi</taxon>
        <taxon>Dikarya</taxon>
        <taxon>Basidiomycota</taxon>
        <taxon>Agaricomycotina</taxon>
        <taxon>Agaricomycetes</taxon>
        <taxon>Cantharellales</taxon>
        <taxon>Ceratobasidiaceae</taxon>
        <taxon>Ceratobasidium</taxon>
    </lineage>
</organism>
<dbReference type="AlphaFoldDB" id="A0A5N5QCE2"/>
<proteinExistence type="predicted"/>
<reference evidence="2 3" key="1">
    <citation type="journal article" date="2019" name="Fungal Biol. Biotechnol.">
        <title>Draft genome sequence of fastidious pathogen Ceratobasidium theobromae, which causes vascular-streak dieback in Theobroma cacao.</title>
        <authorList>
            <person name="Ali S.S."/>
            <person name="Asman A."/>
            <person name="Shao J."/>
            <person name="Firmansyah A.P."/>
            <person name="Susilo A.W."/>
            <person name="Rosmana A."/>
            <person name="McMahon P."/>
            <person name="Junaid M."/>
            <person name="Guest D."/>
            <person name="Kheng T.Y."/>
            <person name="Meinhardt L.W."/>
            <person name="Bailey B.A."/>
        </authorList>
    </citation>
    <scope>NUCLEOTIDE SEQUENCE [LARGE SCALE GENOMIC DNA]</scope>
    <source>
        <strain evidence="2 3">CT2</strain>
    </source>
</reference>
<feature type="region of interest" description="Disordered" evidence="1">
    <location>
        <begin position="116"/>
        <end position="139"/>
    </location>
</feature>
<comment type="caution">
    <text evidence="2">The sequence shown here is derived from an EMBL/GenBank/DDBJ whole genome shotgun (WGS) entry which is preliminary data.</text>
</comment>
<evidence type="ECO:0000256" key="1">
    <source>
        <dbReference type="SAM" id="MobiDB-lite"/>
    </source>
</evidence>
<feature type="region of interest" description="Disordered" evidence="1">
    <location>
        <begin position="383"/>
        <end position="412"/>
    </location>
</feature>
<feature type="compositionally biased region" description="Low complexity" evidence="1">
    <location>
        <begin position="297"/>
        <end position="307"/>
    </location>
</feature>
<dbReference type="EMBL" id="SSOP01000293">
    <property type="protein sequence ID" value="KAB5589279.1"/>
    <property type="molecule type" value="Genomic_DNA"/>
</dbReference>
<evidence type="ECO:0000313" key="3">
    <source>
        <dbReference type="Proteomes" id="UP000383932"/>
    </source>
</evidence>
<sequence>MGGRLSEHVRTAHLFGLPQVGRLVGRLQSADVNTTPAERCHYSSPISPAGSLFDGSDGYAEVGVQALSLNKINHESEAPSCIEPWPSNSSGVILTSQDGVGGAEYSFSPSLSANQVPNISGRGLTHKRKDAPDSPEGNLAIDPSLNATNFDCNTRWAKRPRLSAILGISDTPPMGELNRTPSVRAAQQRVHGPAFRGGILYAPPAVAAGSGQGPINDLPITATARNYCFKDSEDKHSAIQKPKLAYTPEHHTQFLPQSLSRFPINQPNHPSHAQVSLGKRSRTAHTPAPQAKKRISRTSPTPTSGSSEIHSSSPFATPVQRQAALSPVPKDELGFRTAKRVPPTGMYKPSIPTLSRVQIPGAPVVAPVGTLIATSATTPIVTPSTSRTVTGSLPSRNLQPPQFKYAPTPPPTKIYTPHELSEIALARREAKRDFASPVNATHICPSQLMLRPMPPPPLPSRIQETLATPKEQATIMELDVQVNPIIANRTSWPPEAQTYTINIDSQPPQVIPSNQYSCSALEDFEATLTNLHSMAPTHDIGFALWEAHSREYYRENPPDPDPLELPLTNSTKAFLGYSFHKPGVNKVTPVVPRIGNLFDSQPKHNPNKRVMEDADEFEIPPPAAKRAKID</sequence>
<feature type="compositionally biased region" description="Polar residues" evidence="1">
    <location>
        <begin position="383"/>
        <end position="400"/>
    </location>
</feature>
<feature type="region of interest" description="Disordered" evidence="1">
    <location>
        <begin position="598"/>
        <end position="630"/>
    </location>
</feature>